<keyword evidence="1" id="KW-0732">Signal</keyword>
<proteinExistence type="predicted"/>
<feature type="signal peptide" evidence="1">
    <location>
        <begin position="1"/>
        <end position="22"/>
    </location>
</feature>
<dbReference type="EMBL" id="HBGA01070027">
    <property type="protein sequence ID" value="CAD9015090.1"/>
    <property type="molecule type" value="Transcribed_RNA"/>
</dbReference>
<feature type="chain" id="PRO_5030991221" evidence="1">
    <location>
        <begin position="23"/>
        <end position="405"/>
    </location>
</feature>
<evidence type="ECO:0000313" key="2">
    <source>
        <dbReference type="EMBL" id="CAD9015090.1"/>
    </source>
</evidence>
<name>A0A7S1NET6_9EUGL</name>
<gene>
    <name evidence="2" type="ORF">EGYM00392_LOCUS26196</name>
</gene>
<reference evidence="2" key="1">
    <citation type="submission" date="2021-01" db="EMBL/GenBank/DDBJ databases">
        <authorList>
            <person name="Corre E."/>
            <person name="Pelletier E."/>
            <person name="Niang G."/>
            <person name="Scheremetjew M."/>
            <person name="Finn R."/>
            <person name="Kale V."/>
            <person name="Holt S."/>
            <person name="Cochrane G."/>
            <person name="Meng A."/>
            <person name="Brown T."/>
            <person name="Cohen L."/>
        </authorList>
    </citation>
    <scope>NUCLEOTIDE SEQUENCE</scope>
    <source>
        <strain evidence="2">NIES-381</strain>
    </source>
</reference>
<protein>
    <submittedName>
        <fullName evidence="2">Uncharacterized protein</fullName>
    </submittedName>
</protein>
<organism evidence="2">
    <name type="scientific">Eutreptiella gymnastica</name>
    <dbReference type="NCBI Taxonomy" id="73025"/>
    <lineage>
        <taxon>Eukaryota</taxon>
        <taxon>Discoba</taxon>
        <taxon>Euglenozoa</taxon>
        <taxon>Euglenida</taxon>
        <taxon>Spirocuta</taxon>
        <taxon>Euglenophyceae</taxon>
        <taxon>Eutreptiales</taxon>
        <taxon>Eutreptiaceae</taxon>
        <taxon>Eutreptiella</taxon>
    </lineage>
</organism>
<sequence length="405" mass="45078">MSLLCGRAVALLAWAAAISVRGWVCPGLAGHWAGVALGPPAPRCAPDPGPQTSAPYLSVVLSTRNDVYGGLPGASGRSSLERLQRQADNLRLLSACYDVRVEHVIVEWNPPPGRPLLRDALQAPPHAHYTARIITVPPAIHNRTINDERAYFPASNRKQRTGNMNSAKLPLLEWIAKNAGLRRARGEFVLLCTVDNLFAQSLFAYLHSRPLCTSVLYTAIRYDLPQDFDWNHMPSPGAQHDWETCALRGPLEMSRCVPAVPGLNLTAVQPVHYTYSATRPAAFWWRCPSGDFTLAHRQLFMLLHGHKEKVWRSMLDTELVVALQSRAASLQNVSGMRGPMLVFHTPVVYHQWHVHYTHPPVAVARRPEAWARGKRKAANAHWGLGKDKLQDTQLGVDHQEGRHSR</sequence>
<accession>A0A7S1NET6</accession>
<evidence type="ECO:0000256" key="1">
    <source>
        <dbReference type="SAM" id="SignalP"/>
    </source>
</evidence>
<dbReference type="AlphaFoldDB" id="A0A7S1NET6"/>